<dbReference type="InterPro" id="IPR028994">
    <property type="entry name" value="Integrin_alpha_N"/>
</dbReference>
<evidence type="ECO:0000313" key="4">
    <source>
        <dbReference type="Proteomes" id="UP000663828"/>
    </source>
</evidence>
<dbReference type="EMBL" id="CAJNOJ010000303">
    <property type="protein sequence ID" value="CAF1383717.1"/>
    <property type="molecule type" value="Genomic_DNA"/>
</dbReference>
<dbReference type="Gene3D" id="2.30.30.100">
    <property type="match status" value="1"/>
</dbReference>
<dbReference type="Proteomes" id="UP000663828">
    <property type="component" value="Unassembled WGS sequence"/>
</dbReference>
<dbReference type="PANTHER" id="PTHR46580:SF4">
    <property type="entry name" value="ATP_GTP-BINDING PROTEIN"/>
    <property type="match status" value="1"/>
</dbReference>
<dbReference type="PANTHER" id="PTHR46580">
    <property type="entry name" value="SENSOR KINASE-RELATED"/>
    <property type="match status" value="1"/>
</dbReference>
<accession>A0A816EWD6</accession>
<keyword evidence="1" id="KW-0732">Signal</keyword>
<name>A0A816EWD6_ADIRI</name>
<evidence type="ECO:0008006" key="5">
    <source>
        <dbReference type="Google" id="ProtNLM"/>
    </source>
</evidence>
<organism evidence="3 4">
    <name type="scientific">Adineta ricciae</name>
    <name type="common">Rotifer</name>
    <dbReference type="NCBI Taxonomy" id="249248"/>
    <lineage>
        <taxon>Eukaryota</taxon>
        <taxon>Metazoa</taxon>
        <taxon>Spiralia</taxon>
        <taxon>Gnathifera</taxon>
        <taxon>Rotifera</taxon>
        <taxon>Eurotatoria</taxon>
        <taxon>Bdelloidea</taxon>
        <taxon>Adinetida</taxon>
        <taxon>Adinetidae</taxon>
        <taxon>Adineta</taxon>
    </lineage>
</organism>
<dbReference type="AlphaFoldDB" id="A0A816EWD6"/>
<reference evidence="3" key="1">
    <citation type="submission" date="2021-02" db="EMBL/GenBank/DDBJ databases">
        <authorList>
            <person name="Nowell W R."/>
        </authorList>
    </citation>
    <scope>NUCLEOTIDE SEQUENCE</scope>
</reference>
<gene>
    <name evidence="2" type="ORF">EDS130_LOCUS35077</name>
    <name evidence="3" type="ORF">XAT740_LOCUS55046</name>
</gene>
<comment type="caution">
    <text evidence="3">The sequence shown here is derived from an EMBL/GenBank/DDBJ whole genome shotgun (WGS) entry which is preliminary data.</text>
</comment>
<dbReference type="Pfam" id="PF13517">
    <property type="entry name" value="FG-GAP_3"/>
    <property type="match status" value="2"/>
</dbReference>
<dbReference type="Proteomes" id="UP000663852">
    <property type="component" value="Unassembled WGS sequence"/>
</dbReference>
<dbReference type="EMBL" id="CAJNOR010010141">
    <property type="protein sequence ID" value="CAF1651410.1"/>
    <property type="molecule type" value="Genomic_DNA"/>
</dbReference>
<evidence type="ECO:0000256" key="1">
    <source>
        <dbReference type="ARBA" id="ARBA00022729"/>
    </source>
</evidence>
<evidence type="ECO:0000313" key="3">
    <source>
        <dbReference type="EMBL" id="CAF1651410.1"/>
    </source>
</evidence>
<sequence length="307" mass="34271">MKVQKNGTFEKVIPFITGSLCPFAIVANDFNDDGSIDLIIAHRGSNNIALLIGFNNGSFEIERTLYTGFQSEPVSLVANDYNKDGYLDGTVINFASDNIVLFMENIDRSFDTIMTYFDNICIDPFSAFTGDLNDDDYSDHNDPSDGIIYVLINNGQGHFDVIMTFSVSRISDLYAISIGELNGGHNLDLVIVNENSNSIGVMFGKGNGNFEEQVTFPTGYFKYSNKTIINDLNNDGYLDIIYTSSPEPIVGIFIGTDRGIFREPIIILTIYYYGSILDVISLQDFNNDDQIDLFDINDETYQRSDTV</sequence>
<dbReference type="SUPFAM" id="SSF69318">
    <property type="entry name" value="Integrin alpha N-terminal domain"/>
    <property type="match status" value="1"/>
</dbReference>
<dbReference type="InterPro" id="IPR013517">
    <property type="entry name" value="FG-GAP"/>
</dbReference>
<keyword evidence="4" id="KW-1185">Reference proteome</keyword>
<dbReference type="OrthoDB" id="10022113at2759"/>
<protein>
    <recommendedName>
        <fullName evidence="5">VCBS repeat-containing protein</fullName>
    </recommendedName>
</protein>
<evidence type="ECO:0000313" key="2">
    <source>
        <dbReference type="EMBL" id="CAF1383717.1"/>
    </source>
</evidence>
<proteinExistence type="predicted"/>